<organism evidence="4 5">
    <name type="scientific">Podila minutissima</name>
    <dbReference type="NCBI Taxonomy" id="64525"/>
    <lineage>
        <taxon>Eukaryota</taxon>
        <taxon>Fungi</taxon>
        <taxon>Fungi incertae sedis</taxon>
        <taxon>Mucoromycota</taxon>
        <taxon>Mortierellomycotina</taxon>
        <taxon>Mortierellomycetes</taxon>
        <taxon>Mortierellales</taxon>
        <taxon>Mortierellaceae</taxon>
        <taxon>Podila</taxon>
    </lineage>
</organism>
<dbReference type="EMBL" id="JAAAUY010000353">
    <property type="protein sequence ID" value="KAF9331047.1"/>
    <property type="molecule type" value="Genomic_DNA"/>
</dbReference>
<dbReference type="GO" id="GO:0005737">
    <property type="term" value="C:cytoplasm"/>
    <property type="evidence" value="ECO:0007669"/>
    <property type="project" value="UniProtKB-ARBA"/>
</dbReference>
<dbReference type="InterPro" id="IPR017937">
    <property type="entry name" value="Thioredoxin_CS"/>
</dbReference>
<protein>
    <submittedName>
        <fullName evidence="4">Thioredoxin-like protein 1</fullName>
    </submittedName>
</protein>
<dbReference type="PANTHER" id="PTHR46115">
    <property type="entry name" value="THIOREDOXIN-LIKE PROTEIN 1"/>
    <property type="match status" value="1"/>
</dbReference>
<dbReference type="Pfam" id="PF06201">
    <property type="entry name" value="PITH"/>
    <property type="match status" value="1"/>
</dbReference>
<dbReference type="PROSITE" id="PS00194">
    <property type="entry name" value="THIOREDOXIN_1"/>
    <property type="match status" value="1"/>
</dbReference>
<dbReference type="InterPro" id="IPR037047">
    <property type="entry name" value="PITH_dom_sf"/>
</dbReference>
<dbReference type="PROSITE" id="PS51352">
    <property type="entry name" value="THIOREDOXIN_2"/>
    <property type="match status" value="1"/>
</dbReference>
<dbReference type="PRINTS" id="PR00421">
    <property type="entry name" value="THIOREDOXIN"/>
</dbReference>
<dbReference type="Proteomes" id="UP000696485">
    <property type="component" value="Unassembled WGS sequence"/>
</dbReference>
<proteinExistence type="predicted"/>
<dbReference type="InterPro" id="IPR010400">
    <property type="entry name" value="PITH_dom"/>
</dbReference>
<gene>
    <name evidence="4" type="primary">TXNL1_2</name>
    <name evidence="4" type="ORF">BG006_006079</name>
</gene>
<accession>A0A9P5SJI3</accession>
<dbReference type="SUPFAM" id="SSF52833">
    <property type="entry name" value="Thioredoxin-like"/>
    <property type="match status" value="1"/>
</dbReference>
<evidence type="ECO:0000313" key="5">
    <source>
        <dbReference type="Proteomes" id="UP000696485"/>
    </source>
</evidence>
<dbReference type="Gene3D" id="3.40.30.10">
    <property type="entry name" value="Glutaredoxin"/>
    <property type="match status" value="1"/>
</dbReference>
<reference evidence="4" key="1">
    <citation type="journal article" date="2020" name="Fungal Divers.">
        <title>Resolving the Mortierellaceae phylogeny through synthesis of multi-gene phylogenetics and phylogenomics.</title>
        <authorList>
            <person name="Vandepol N."/>
            <person name="Liber J."/>
            <person name="Desiro A."/>
            <person name="Na H."/>
            <person name="Kennedy M."/>
            <person name="Barry K."/>
            <person name="Grigoriev I.V."/>
            <person name="Miller A.N."/>
            <person name="O'Donnell K."/>
            <person name="Stajich J.E."/>
            <person name="Bonito G."/>
        </authorList>
    </citation>
    <scope>NUCLEOTIDE SEQUENCE</scope>
    <source>
        <strain evidence="4">NVP1</strain>
    </source>
</reference>
<evidence type="ECO:0000313" key="4">
    <source>
        <dbReference type="EMBL" id="KAF9331047.1"/>
    </source>
</evidence>
<dbReference type="InterPro" id="IPR036249">
    <property type="entry name" value="Thioredoxin-like_sf"/>
</dbReference>
<feature type="domain" description="Thioredoxin" evidence="2">
    <location>
        <begin position="1"/>
        <end position="108"/>
    </location>
</feature>
<dbReference type="PROSITE" id="PS51532">
    <property type="entry name" value="PITH"/>
    <property type="match status" value="1"/>
</dbReference>
<comment type="caution">
    <text evidence="4">The sequence shown here is derived from an EMBL/GenBank/DDBJ whole genome shotgun (WGS) entry which is preliminary data.</text>
</comment>
<evidence type="ECO:0000256" key="1">
    <source>
        <dbReference type="ARBA" id="ARBA00023157"/>
    </source>
</evidence>
<dbReference type="FunFam" id="3.40.30.10:FF:000245">
    <property type="entry name" value="Thioredoxin"/>
    <property type="match status" value="1"/>
</dbReference>
<sequence>MPVKEVTSQGQYQTILSDAGATRLVVVDFTAAWCGPCQTIKPVFEKLSNTYKHVVFVKVDVDQNQEVAVVAGVSAMPTFQFFKASKKVAELKGANPTQLEALIKQHQGPVDDASGSESSSGSVAGLVPGHNDLTDQVTLNQVDCLNQQNVKNVRNALKTDETFLESDVDEQLIISVPFNQSVKLHSIKIVPKDIAHAPKTVKVYVNKLTLGFDETDSVEETQTIVLSEKDYEGNGLIPLRFVKFQNVNSVILFVEDNLGEEETTQIKQLIFVGSPLDSTDMSALKKVEHDH</sequence>
<dbReference type="Gene3D" id="2.60.120.470">
    <property type="entry name" value="PITH domain"/>
    <property type="match status" value="1"/>
</dbReference>
<dbReference type="Pfam" id="PF00085">
    <property type="entry name" value="Thioredoxin"/>
    <property type="match status" value="1"/>
</dbReference>
<keyword evidence="1" id="KW-1015">Disulfide bond</keyword>
<dbReference type="AlphaFoldDB" id="A0A9P5SJI3"/>
<evidence type="ECO:0000259" key="3">
    <source>
        <dbReference type="PROSITE" id="PS51532"/>
    </source>
</evidence>
<feature type="domain" description="PITH" evidence="3">
    <location>
        <begin position="122"/>
        <end position="291"/>
    </location>
</feature>
<keyword evidence="5" id="KW-1185">Reference proteome</keyword>
<dbReference type="InterPro" id="IPR008979">
    <property type="entry name" value="Galactose-bd-like_sf"/>
</dbReference>
<evidence type="ECO:0000259" key="2">
    <source>
        <dbReference type="PROSITE" id="PS51352"/>
    </source>
</evidence>
<name>A0A9P5SJI3_9FUNG</name>
<dbReference type="InterPro" id="IPR013766">
    <property type="entry name" value="Thioredoxin_domain"/>
</dbReference>
<dbReference type="CDD" id="cd02947">
    <property type="entry name" value="TRX_family"/>
    <property type="match status" value="1"/>
</dbReference>
<dbReference type="SUPFAM" id="SSF49785">
    <property type="entry name" value="Galactose-binding domain-like"/>
    <property type="match status" value="1"/>
</dbReference>